<dbReference type="EMBL" id="JABBWG010000004">
    <property type="protein sequence ID" value="KAG1823704.1"/>
    <property type="molecule type" value="Genomic_DNA"/>
</dbReference>
<comment type="caution">
    <text evidence="3">The sequence shown here is derived from an EMBL/GenBank/DDBJ whole genome shotgun (WGS) entry which is preliminary data.</text>
</comment>
<dbReference type="PANTHER" id="PTHR45641:SF19">
    <property type="entry name" value="NEPHROCYSTIN-3"/>
    <property type="match status" value="1"/>
</dbReference>
<evidence type="ECO:0008006" key="5">
    <source>
        <dbReference type="Google" id="ProtNLM"/>
    </source>
</evidence>
<name>A0A9P7EJI4_9AGAM</name>
<protein>
    <recommendedName>
        <fullName evidence="5">Anaphase-promoting complex subunit 5 domain-containing protein</fullName>
    </recommendedName>
</protein>
<dbReference type="PANTHER" id="PTHR45641">
    <property type="entry name" value="TETRATRICOPEPTIDE REPEAT PROTEIN (AFU_ORTHOLOGUE AFUA_6G03870)"/>
    <property type="match status" value="1"/>
</dbReference>
<keyword evidence="4" id="KW-1185">Reference proteome</keyword>
<gene>
    <name evidence="3" type="ORF">BJ212DRAFT_698844</name>
</gene>
<dbReference type="Proteomes" id="UP000807769">
    <property type="component" value="Unassembled WGS sequence"/>
</dbReference>
<dbReference type="AlphaFoldDB" id="A0A9P7EJI4"/>
<evidence type="ECO:0000313" key="4">
    <source>
        <dbReference type="Proteomes" id="UP000807769"/>
    </source>
</evidence>
<organism evidence="3 4">
    <name type="scientific">Suillus subaureus</name>
    <dbReference type="NCBI Taxonomy" id="48587"/>
    <lineage>
        <taxon>Eukaryota</taxon>
        <taxon>Fungi</taxon>
        <taxon>Dikarya</taxon>
        <taxon>Basidiomycota</taxon>
        <taxon>Agaricomycotina</taxon>
        <taxon>Agaricomycetes</taxon>
        <taxon>Agaricomycetidae</taxon>
        <taxon>Boletales</taxon>
        <taxon>Suillineae</taxon>
        <taxon>Suillaceae</taxon>
        <taxon>Suillus</taxon>
    </lineage>
</organism>
<dbReference type="OrthoDB" id="2684133at2759"/>
<dbReference type="InterPro" id="IPR011990">
    <property type="entry name" value="TPR-like_helical_dom_sf"/>
</dbReference>
<dbReference type="SUPFAM" id="SSF48452">
    <property type="entry name" value="TPR-like"/>
    <property type="match status" value="1"/>
</dbReference>
<evidence type="ECO:0000256" key="1">
    <source>
        <dbReference type="ARBA" id="ARBA00022737"/>
    </source>
</evidence>
<proteinExistence type="predicted"/>
<keyword evidence="2" id="KW-0802">TPR repeat</keyword>
<dbReference type="RefSeq" id="XP_041197764.1">
    <property type="nucleotide sequence ID" value="XM_041343850.1"/>
</dbReference>
<evidence type="ECO:0000256" key="2">
    <source>
        <dbReference type="ARBA" id="ARBA00022803"/>
    </source>
</evidence>
<dbReference type="GeneID" id="64637866"/>
<sequence length="578" mass="64863">MLGDIVILPLREVPELSVEIRVLYELGRLLGNGEAVGKLETAWDELLGHGDEPFELPFPSVCGDHPSLTLKVAVLHPCEDRDGALFGSLVDCEIARATDAGHARLADYVTGKTVSHLHDAVEHFQLVLDQCPVDHPDRAAALFNLASARLMGYVQKDLQDIDSSISLFREALTLRLQDHPDHIISLCYLADALIRRYFKEDTAVDLHESIQLSSKLLPLCPEGTCFRYIAVMANGVDTVISDSIQFQRIGLEFYPPGHTGRPRAVDKLSLDLRTHFAQCGSIDDIDESIRLRREVVSQCPEGHPSRDASLDNLASPLLSRFEFQGKSDDLNEAISLFAEALSLRPVGHEFRDCTLDNLGRALLTYSNQYAGDINLVTNPYRVIIFDRAISLHREALTLRPPGHLYHDTALNNLAVALAARYNNLHVTEDLDEAISLSRESLRLRRHDHPERHRNLLNLSSALCSRFMQIQENEDVEEAIRLCQDSLEALPTLHPDRHFSYTWLQQAYLSCYRVRHNVADLSFAVENFRLASGHATQGLPQRISVSYSWAVVAEQYDHGSALEAYSTFFELLNAHLATR</sequence>
<reference evidence="3" key="1">
    <citation type="journal article" date="2020" name="New Phytol.">
        <title>Comparative genomics reveals dynamic genome evolution in host specialist ectomycorrhizal fungi.</title>
        <authorList>
            <person name="Lofgren L.A."/>
            <person name="Nguyen N.H."/>
            <person name="Vilgalys R."/>
            <person name="Ruytinx J."/>
            <person name="Liao H.L."/>
            <person name="Branco S."/>
            <person name="Kuo A."/>
            <person name="LaButti K."/>
            <person name="Lipzen A."/>
            <person name="Andreopoulos W."/>
            <person name="Pangilinan J."/>
            <person name="Riley R."/>
            <person name="Hundley H."/>
            <person name="Na H."/>
            <person name="Barry K."/>
            <person name="Grigoriev I.V."/>
            <person name="Stajich J.E."/>
            <person name="Kennedy P.G."/>
        </authorList>
    </citation>
    <scope>NUCLEOTIDE SEQUENCE</scope>
    <source>
        <strain evidence="3">MN1</strain>
    </source>
</reference>
<evidence type="ECO:0000313" key="3">
    <source>
        <dbReference type="EMBL" id="KAG1823704.1"/>
    </source>
</evidence>
<dbReference type="Gene3D" id="1.25.40.10">
    <property type="entry name" value="Tetratricopeptide repeat domain"/>
    <property type="match status" value="2"/>
</dbReference>
<keyword evidence="1" id="KW-0677">Repeat</keyword>
<accession>A0A9P7EJI4</accession>